<organism evidence="2 3">
    <name type="scientific">Areca palm velarivirus 1</name>
    <dbReference type="NCBI Taxonomy" id="1654603"/>
    <lineage>
        <taxon>Viruses</taxon>
        <taxon>Riboviria</taxon>
        <taxon>Orthornavirae</taxon>
        <taxon>Kitrinoviricota</taxon>
        <taxon>Alsuviricetes</taxon>
        <taxon>Martellivirales</taxon>
        <taxon>Closteroviridae</taxon>
        <taxon>Velarivirus</taxon>
        <taxon>Velarivirus arecae</taxon>
    </lineage>
</organism>
<dbReference type="Proteomes" id="UP000201382">
    <property type="component" value="Segment"/>
</dbReference>
<dbReference type="GeneID" id="24403524"/>
<keyword evidence="3" id="KW-1185">Reference proteome</keyword>
<keyword evidence="1" id="KW-0472">Membrane</keyword>
<name>A0A0G2UEF1_9CLOS</name>
<dbReference type="KEGG" id="vg:24403524"/>
<dbReference type="EMBL" id="KR349464">
    <property type="protein sequence ID" value="AKI28606.1"/>
    <property type="molecule type" value="Genomic_RNA"/>
</dbReference>
<sequence>MAFIYLVVVICLYICLRLFISLITPPRDFLPSFKRY</sequence>
<protein>
    <submittedName>
        <fullName evidence="2">p4 protein</fullName>
    </submittedName>
</protein>
<reference evidence="2 3" key="1">
    <citation type="submission" date="2015-04" db="EMBL/GenBank/DDBJ databases">
        <title>Complete genome sequence of a novel Velarivirus infecting areca palm in China.</title>
        <authorList>
            <person name="Yu H."/>
        </authorList>
    </citation>
    <scope>NUCLEOTIDE SEQUENCE [LARGE SCALE GENOMIC DNA]</scope>
    <source>
        <strain evidence="2">APV1_HN</strain>
    </source>
</reference>
<evidence type="ECO:0000313" key="2">
    <source>
        <dbReference type="EMBL" id="AKI28606.1"/>
    </source>
</evidence>
<accession>A0A0G2UEF1</accession>
<feature type="transmembrane region" description="Helical" evidence="1">
    <location>
        <begin position="6"/>
        <end position="25"/>
    </location>
</feature>
<dbReference type="RefSeq" id="YP_009140433.1">
    <property type="nucleotide sequence ID" value="NC_027121.1"/>
</dbReference>
<keyword evidence="1" id="KW-1133">Transmembrane helix</keyword>
<evidence type="ECO:0000313" key="3">
    <source>
        <dbReference type="Proteomes" id="UP000201382"/>
    </source>
</evidence>
<evidence type="ECO:0000256" key="1">
    <source>
        <dbReference type="SAM" id="Phobius"/>
    </source>
</evidence>
<keyword evidence="1" id="KW-0812">Transmembrane</keyword>
<proteinExistence type="predicted"/>